<dbReference type="InterPro" id="IPR015443">
    <property type="entry name" value="Aldose_1-epimerase"/>
</dbReference>
<accession>A0ABY5UXU4</accession>
<evidence type="ECO:0000313" key="9">
    <source>
        <dbReference type="EMBL" id="UWN56771.1"/>
    </source>
</evidence>
<dbReference type="SUPFAM" id="SSF74650">
    <property type="entry name" value="Galactose mutarotase-like"/>
    <property type="match status" value="1"/>
</dbReference>
<dbReference type="InterPro" id="IPR047215">
    <property type="entry name" value="Galactose_mutarotase-like"/>
</dbReference>
<protein>
    <recommendedName>
        <fullName evidence="8">Aldose 1-epimerase</fullName>
        <ecNumber evidence="8">5.1.3.3</ecNumber>
    </recommendedName>
</protein>
<name>A0ABY5UXU4_9BACT</name>
<dbReference type="CDD" id="cd09019">
    <property type="entry name" value="galactose_mutarotase_like"/>
    <property type="match status" value="1"/>
</dbReference>
<comment type="subunit">
    <text evidence="4">Monomer.</text>
</comment>
<comment type="cofactor">
    <cofactor evidence="1">
        <name>Ca(2+)</name>
        <dbReference type="ChEBI" id="CHEBI:29108"/>
    </cofactor>
</comment>
<dbReference type="PIRSF" id="PIRSF005096">
    <property type="entry name" value="GALM"/>
    <property type="match status" value="1"/>
</dbReference>
<evidence type="ECO:0000256" key="2">
    <source>
        <dbReference type="ARBA" id="ARBA00005028"/>
    </source>
</evidence>
<dbReference type="InterPro" id="IPR008183">
    <property type="entry name" value="Aldose_1/G6P_1-epimerase"/>
</dbReference>
<evidence type="ECO:0000256" key="1">
    <source>
        <dbReference type="ARBA" id="ARBA00001913"/>
    </source>
</evidence>
<keyword evidence="10" id="KW-1185">Reference proteome</keyword>
<dbReference type="GeneID" id="82891856"/>
<dbReference type="Gene3D" id="2.70.98.10">
    <property type="match status" value="1"/>
</dbReference>
<sequence>MKNRLLRTVILLGLLGIWAGCGQGGHRHGEAIPIPESAFEKTVQGKPVSLYTLRNERGMLVQITNYGARVVALWAPGADSVHRDVVWGYETIDDYLAAGDRFSGPIVGRYGNRIGGARFELDGREYRLTVNDGANHLHGGSGGFADKVWDARPFVNEAGEQAVEMGYLSPDGEEGYPGTLSISVTYTLTADNALRIDYRATTDAPTVLNPTSHVYFNLNGTSARGIGSHVLTIHAGRYTPTDGGLIPTGELASVEGTPLDFRTATPIGWRVESDFPAMRSAGGYDHNWVLDRTGDSLELAAEVYEPYTGILMKVWTDRPGLQFYSGNFMDGSDVGKRGDRHDFRTGIALETQNFPDAPNHDNFPSTVLRPGETYTQTSVYAFEMNKEGRSYVRNRRKTQDKTIGHE</sequence>
<comment type="pathway">
    <text evidence="2 8">Carbohydrate metabolism; hexose metabolism.</text>
</comment>
<dbReference type="InterPro" id="IPR014718">
    <property type="entry name" value="GH-type_carb-bd"/>
</dbReference>
<keyword evidence="7 8" id="KW-0119">Carbohydrate metabolism</keyword>
<dbReference type="RefSeq" id="WP_147524753.1">
    <property type="nucleotide sequence ID" value="NZ_CAPH01000023.1"/>
</dbReference>
<dbReference type="InterPro" id="IPR011013">
    <property type="entry name" value="Gal_mutarotase_sf_dom"/>
</dbReference>
<evidence type="ECO:0000313" key="10">
    <source>
        <dbReference type="Proteomes" id="UP001059295"/>
    </source>
</evidence>
<evidence type="ECO:0000256" key="3">
    <source>
        <dbReference type="ARBA" id="ARBA00006206"/>
    </source>
</evidence>
<organism evidence="9 10">
    <name type="scientific">Alistipes ihumii AP11</name>
    <dbReference type="NCBI Taxonomy" id="1211813"/>
    <lineage>
        <taxon>Bacteria</taxon>
        <taxon>Pseudomonadati</taxon>
        <taxon>Bacteroidota</taxon>
        <taxon>Bacteroidia</taxon>
        <taxon>Bacteroidales</taxon>
        <taxon>Rikenellaceae</taxon>
        <taxon>Alistipes</taxon>
    </lineage>
</organism>
<dbReference type="EC" id="5.1.3.3" evidence="8"/>
<evidence type="ECO:0000256" key="7">
    <source>
        <dbReference type="ARBA" id="ARBA00023277"/>
    </source>
</evidence>
<dbReference type="EMBL" id="CP102294">
    <property type="protein sequence ID" value="UWN56771.1"/>
    <property type="molecule type" value="Genomic_DNA"/>
</dbReference>
<gene>
    <name evidence="9" type="ORF">NQ491_08940</name>
</gene>
<evidence type="ECO:0000256" key="4">
    <source>
        <dbReference type="ARBA" id="ARBA00011245"/>
    </source>
</evidence>
<dbReference type="PANTHER" id="PTHR10091">
    <property type="entry name" value="ALDOSE-1-EPIMERASE"/>
    <property type="match status" value="1"/>
</dbReference>
<keyword evidence="6 8" id="KW-0413">Isomerase</keyword>
<evidence type="ECO:0000256" key="6">
    <source>
        <dbReference type="ARBA" id="ARBA00023235"/>
    </source>
</evidence>
<dbReference type="PROSITE" id="PS51257">
    <property type="entry name" value="PROKAR_LIPOPROTEIN"/>
    <property type="match status" value="1"/>
</dbReference>
<evidence type="ECO:0000256" key="5">
    <source>
        <dbReference type="ARBA" id="ARBA00022837"/>
    </source>
</evidence>
<comment type="similarity">
    <text evidence="3 8">Belongs to the aldose epimerase family.</text>
</comment>
<dbReference type="PANTHER" id="PTHR10091:SF0">
    <property type="entry name" value="GALACTOSE MUTAROTASE"/>
    <property type="match status" value="1"/>
</dbReference>
<dbReference type="Pfam" id="PF01263">
    <property type="entry name" value="Aldose_epim"/>
    <property type="match status" value="1"/>
</dbReference>
<keyword evidence="5" id="KW-0106">Calcium</keyword>
<reference evidence="9" key="1">
    <citation type="journal article" date="2022" name="Cell">
        <title>Design, construction, and in vivo augmentation of a complex gut microbiome.</title>
        <authorList>
            <person name="Cheng A.G."/>
            <person name="Ho P.Y."/>
            <person name="Aranda-Diaz A."/>
            <person name="Jain S."/>
            <person name="Yu F.B."/>
            <person name="Meng X."/>
            <person name="Wang M."/>
            <person name="Iakiviak M."/>
            <person name="Nagashima K."/>
            <person name="Zhao A."/>
            <person name="Murugkar P."/>
            <person name="Patil A."/>
            <person name="Atabakhsh K."/>
            <person name="Weakley A."/>
            <person name="Yan J."/>
            <person name="Brumbaugh A.R."/>
            <person name="Higginbottom S."/>
            <person name="Dimas A."/>
            <person name="Shiver A.L."/>
            <person name="Deutschbauer A."/>
            <person name="Neff N."/>
            <person name="Sonnenburg J.L."/>
            <person name="Huang K.C."/>
            <person name="Fischbach M.A."/>
        </authorList>
    </citation>
    <scope>NUCLEOTIDE SEQUENCE</scope>
    <source>
        <strain evidence="9">AP11</strain>
    </source>
</reference>
<proteinExistence type="inferred from homology"/>
<comment type="catalytic activity">
    <reaction evidence="8">
        <text>alpha-D-glucose = beta-D-glucose</text>
        <dbReference type="Rhea" id="RHEA:10264"/>
        <dbReference type="ChEBI" id="CHEBI:15903"/>
        <dbReference type="ChEBI" id="CHEBI:17925"/>
        <dbReference type="EC" id="5.1.3.3"/>
    </reaction>
</comment>
<dbReference type="Proteomes" id="UP001059295">
    <property type="component" value="Chromosome"/>
</dbReference>
<dbReference type="NCBIfam" id="NF008277">
    <property type="entry name" value="PRK11055.1"/>
    <property type="match status" value="1"/>
</dbReference>
<evidence type="ECO:0000256" key="8">
    <source>
        <dbReference type="PIRNR" id="PIRNR005096"/>
    </source>
</evidence>